<dbReference type="InterPro" id="IPR007528">
    <property type="entry name" value="RINT1_Tip20"/>
</dbReference>
<accession>A0ABC8TU39</accession>
<evidence type="ECO:0000313" key="2">
    <source>
        <dbReference type="Proteomes" id="UP001642360"/>
    </source>
</evidence>
<proteinExistence type="predicted"/>
<dbReference type="AlphaFoldDB" id="A0ABC8TU39"/>
<dbReference type="Proteomes" id="UP001642360">
    <property type="component" value="Unassembled WGS sequence"/>
</dbReference>
<reference evidence="1 2" key="1">
    <citation type="submission" date="2024-02" db="EMBL/GenBank/DDBJ databases">
        <authorList>
            <person name="Vignale AGUSTIN F."/>
            <person name="Sosa J E."/>
            <person name="Modenutti C."/>
        </authorList>
    </citation>
    <scope>NUCLEOTIDE SEQUENCE [LARGE SCALE GENOMIC DNA]</scope>
</reference>
<name>A0ABC8TU39_9AQUA</name>
<protein>
    <submittedName>
        <fullName evidence="1">Uncharacterized protein</fullName>
    </submittedName>
</protein>
<evidence type="ECO:0000313" key="1">
    <source>
        <dbReference type="EMBL" id="CAK9173002.1"/>
    </source>
</evidence>
<dbReference type="PANTHER" id="PTHR13520:SF0">
    <property type="entry name" value="RAD50-INTERACTING PROTEIN 1"/>
    <property type="match status" value="1"/>
</dbReference>
<dbReference type="PANTHER" id="PTHR13520">
    <property type="entry name" value="RAD50-INTERACTING PROTEIN 1 RINT-1"/>
    <property type="match status" value="1"/>
</dbReference>
<gene>
    <name evidence="1" type="ORF">ILEXP_LOCUS42715</name>
</gene>
<comment type="caution">
    <text evidence="1">The sequence shown here is derived from an EMBL/GenBank/DDBJ whole genome shotgun (WGS) entry which is preliminary data.</text>
</comment>
<organism evidence="1 2">
    <name type="scientific">Ilex paraguariensis</name>
    <name type="common">yerba mate</name>
    <dbReference type="NCBI Taxonomy" id="185542"/>
    <lineage>
        <taxon>Eukaryota</taxon>
        <taxon>Viridiplantae</taxon>
        <taxon>Streptophyta</taxon>
        <taxon>Embryophyta</taxon>
        <taxon>Tracheophyta</taxon>
        <taxon>Spermatophyta</taxon>
        <taxon>Magnoliopsida</taxon>
        <taxon>eudicotyledons</taxon>
        <taxon>Gunneridae</taxon>
        <taxon>Pentapetalae</taxon>
        <taxon>asterids</taxon>
        <taxon>campanulids</taxon>
        <taxon>Aquifoliales</taxon>
        <taxon>Aquifoliaceae</taxon>
        <taxon>Ilex</taxon>
    </lineage>
</organism>
<sequence>MEEALSGDRSSSRRIVLPNRSELSSHLVDFLDVHFRTHNDLSSSFSYTATYLGENCVGLETHTANLQKNLGKLIVSWISRSIRAKTAFHKLKKLTLCTTLQYGVELEKVKKLLGEDMPSLAKELRRIDDIRNYADFSQIEFNHRRFLPLKRASSLDLLFTEQE</sequence>
<keyword evidence="2" id="KW-1185">Reference proteome</keyword>
<dbReference type="EMBL" id="CAUOFW020006135">
    <property type="protein sequence ID" value="CAK9173002.1"/>
    <property type="molecule type" value="Genomic_DNA"/>
</dbReference>